<evidence type="ECO:0000313" key="5">
    <source>
        <dbReference type="EMBL" id="MEV5505013.1"/>
    </source>
</evidence>
<reference evidence="5 6" key="1">
    <citation type="submission" date="2024-06" db="EMBL/GenBank/DDBJ databases">
        <title>The Natural Products Discovery Center: Release of the First 8490 Sequenced Strains for Exploring Actinobacteria Biosynthetic Diversity.</title>
        <authorList>
            <person name="Kalkreuter E."/>
            <person name="Kautsar S.A."/>
            <person name="Yang D."/>
            <person name="Bader C.D."/>
            <person name="Teijaro C.N."/>
            <person name="Fluegel L."/>
            <person name="Davis C.M."/>
            <person name="Simpson J.R."/>
            <person name="Lauterbach L."/>
            <person name="Steele A.D."/>
            <person name="Gui C."/>
            <person name="Meng S."/>
            <person name="Li G."/>
            <person name="Viehrig K."/>
            <person name="Ye F."/>
            <person name="Su P."/>
            <person name="Kiefer A.F."/>
            <person name="Nichols A."/>
            <person name="Cepeda A.J."/>
            <person name="Yan W."/>
            <person name="Fan B."/>
            <person name="Jiang Y."/>
            <person name="Adhikari A."/>
            <person name="Zheng C.-J."/>
            <person name="Schuster L."/>
            <person name="Cowan T.M."/>
            <person name="Smanski M.J."/>
            <person name="Chevrette M.G."/>
            <person name="De Carvalho L.P.S."/>
            <person name="Shen B."/>
        </authorList>
    </citation>
    <scope>NUCLEOTIDE SEQUENCE [LARGE SCALE GENOMIC DNA]</scope>
    <source>
        <strain evidence="5 6">NPDC052347</strain>
    </source>
</reference>
<accession>A0ABV3JQ56</accession>
<dbReference type="EMBL" id="JBFAUK010000001">
    <property type="protein sequence ID" value="MEV5505013.1"/>
    <property type="molecule type" value="Genomic_DNA"/>
</dbReference>
<dbReference type="SUPFAM" id="SSF51735">
    <property type="entry name" value="NAD(P)-binding Rossmann-fold domains"/>
    <property type="match status" value="1"/>
</dbReference>
<comment type="similarity">
    <text evidence="1 4">Belongs to the short-chain dehydrogenases/reductases (SDR) family.</text>
</comment>
<dbReference type="Proteomes" id="UP001552594">
    <property type="component" value="Unassembled WGS sequence"/>
</dbReference>
<gene>
    <name evidence="5" type="ORF">AB0L16_00825</name>
</gene>
<organism evidence="5 6">
    <name type="scientific">Streptomyces orinoci</name>
    <name type="common">Streptoverticillium orinoci</name>
    <dbReference type="NCBI Taxonomy" id="67339"/>
    <lineage>
        <taxon>Bacteria</taxon>
        <taxon>Bacillati</taxon>
        <taxon>Actinomycetota</taxon>
        <taxon>Actinomycetes</taxon>
        <taxon>Kitasatosporales</taxon>
        <taxon>Streptomycetaceae</taxon>
        <taxon>Streptomyces</taxon>
    </lineage>
</organism>
<dbReference type="PANTHER" id="PTHR43391">
    <property type="entry name" value="RETINOL DEHYDROGENASE-RELATED"/>
    <property type="match status" value="1"/>
</dbReference>
<proteinExistence type="inferred from homology"/>
<dbReference type="RefSeq" id="WP_109281079.1">
    <property type="nucleotide sequence ID" value="NZ_JBFAUK010000001.1"/>
</dbReference>
<dbReference type="Gene3D" id="3.40.50.720">
    <property type="entry name" value="NAD(P)-binding Rossmann-like Domain"/>
    <property type="match status" value="1"/>
</dbReference>
<evidence type="ECO:0000256" key="2">
    <source>
        <dbReference type="ARBA" id="ARBA00022857"/>
    </source>
</evidence>
<evidence type="ECO:0000256" key="4">
    <source>
        <dbReference type="RuleBase" id="RU000363"/>
    </source>
</evidence>
<keyword evidence="2" id="KW-0521">NADP</keyword>
<name>A0ABV3JQ56_STRON</name>
<dbReference type="InterPro" id="IPR036291">
    <property type="entry name" value="NAD(P)-bd_dom_sf"/>
</dbReference>
<evidence type="ECO:0000256" key="3">
    <source>
        <dbReference type="ARBA" id="ARBA00023002"/>
    </source>
</evidence>
<dbReference type="CDD" id="cd05233">
    <property type="entry name" value="SDR_c"/>
    <property type="match status" value="1"/>
</dbReference>
<dbReference type="PROSITE" id="PS00061">
    <property type="entry name" value="ADH_SHORT"/>
    <property type="match status" value="1"/>
</dbReference>
<keyword evidence="3" id="KW-0560">Oxidoreductase</keyword>
<evidence type="ECO:0000313" key="6">
    <source>
        <dbReference type="Proteomes" id="UP001552594"/>
    </source>
</evidence>
<dbReference type="PANTHER" id="PTHR43391:SF14">
    <property type="entry name" value="DEHYDROGENASE_REDUCTASE SDR FAMILY PROTEIN 7-LIKE"/>
    <property type="match status" value="1"/>
</dbReference>
<dbReference type="InterPro" id="IPR020904">
    <property type="entry name" value="Sc_DH/Rdtase_CS"/>
</dbReference>
<keyword evidence="6" id="KW-1185">Reference proteome</keyword>
<comment type="caution">
    <text evidence="5">The sequence shown here is derived from an EMBL/GenBank/DDBJ whole genome shotgun (WGS) entry which is preliminary data.</text>
</comment>
<dbReference type="PRINTS" id="PR00081">
    <property type="entry name" value="GDHRDH"/>
</dbReference>
<protein>
    <submittedName>
        <fullName evidence="5">SDR family oxidoreductase</fullName>
    </submittedName>
</protein>
<dbReference type="PRINTS" id="PR00080">
    <property type="entry name" value="SDRFAMILY"/>
</dbReference>
<dbReference type="InterPro" id="IPR002347">
    <property type="entry name" value="SDR_fam"/>
</dbReference>
<dbReference type="Pfam" id="PF00106">
    <property type="entry name" value="adh_short"/>
    <property type="match status" value="1"/>
</dbReference>
<sequence length="262" mass="27946">MFNDQVSIVTGAASGMGLALSRRLLAAGAKVVMADIDGERVAQLAASLGESAHPYTVDMTREAEVTALVDETVERHGRLDHMFNNAGIGGTLPFHRATTAHWERIISVNLWSAIHGTRAAYGHMRARGSGHIVNTASISGLIPVPMQTLYNTTKYAVVGLSTSLRPEAAAHGVRVSVVCPGMVDTGIFGVPILGERKRDVPAPPGSVPADRAAAIILAGVARNRPVIVFPARDRVGEWLQRHAPGVMARRMRGLYRRRAAGL</sequence>
<evidence type="ECO:0000256" key="1">
    <source>
        <dbReference type="ARBA" id="ARBA00006484"/>
    </source>
</evidence>